<feature type="signal peptide" evidence="2">
    <location>
        <begin position="1"/>
        <end position="38"/>
    </location>
</feature>
<comment type="caution">
    <text evidence="3">The sequence shown here is derived from an EMBL/GenBank/DDBJ whole genome shotgun (WGS) entry which is preliminary data.</text>
</comment>
<accession>A0ABT6ZST2</accession>
<keyword evidence="4" id="KW-1185">Reference proteome</keyword>
<organism evidence="3 4">
    <name type="scientific">Streptomyces iconiensis</name>
    <dbReference type="NCBI Taxonomy" id="1384038"/>
    <lineage>
        <taxon>Bacteria</taxon>
        <taxon>Bacillati</taxon>
        <taxon>Actinomycetota</taxon>
        <taxon>Actinomycetes</taxon>
        <taxon>Kitasatosporales</taxon>
        <taxon>Streptomycetaceae</taxon>
        <taxon>Streptomyces</taxon>
    </lineage>
</organism>
<evidence type="ECO:0000313" key="4">
    <source>
        <dbReference type="Proteomes" id="UP001214441"/>
    </source>
</evidence>
<feature type="compositionally biased region" description="Pro residues" evidence="1">
    <location>
        <begin position="127"/>
        <end position="136"/>
    </location>
</feature>
<gene>
    <name evidence="3" type="ORF">NMN56_008230</name>
</gene>
<evidence type="ECO:0000256" key="1">
    <source>
        <dbReference type="SAM" id="MobiDB-lite"/>
    </source>
</evidence>
<feature type="region of interest" description="Disordered" evidence="1">
    <location>
        <begin position="31"/>
        <end position="136"/>
    </location>
</feature>
<protein>
    <recommendedName>
        <fullName evidence="5">Secreted protein</fullName>
    </recommendedName>
</protein>
<dbReference type="Proteomes" id="UP001214441">
    <property type="component" value="Unassembled WGS sequence"/>
</dbReference>
<name>A0ABT6ZST2_9ACTN</name>
<feature type="compositionally biased region" description="Low complexity" evidence="1">
    <location>
        <begin position="90"/>
        <end position="104"/>
    </location>
</feature>
<reference evidence="3 4" key="1">
    <citation type="submission" date="2023-05" db="EMBL/GenBank/DDBJ databases">
        <title>Streptantibioticus silvisoli sp. nov., acidotolerant actinomycetes 1 from pine litter.</title>
        <authorList>
            <person name="Swiecimska M."/>
            <person name="Golinska P."/>
            <person name="Sangal V."/>
            <person name="Wachnowicz B."/>
            <person name="Goodfellow M."/>
        </authorList>
    </citation>
    <scope>NUCLEOTIDE SEQUENCE [LARGE SCALE GENOMIC DNA]</scope>
    <source>
        <strain evidence="3 4">DSM 42109</strain>
    </source>
</reference>
<feature type="chain" id="PRO_5047217076" description="Secreted protein" evidence="2">
    <location>
        <begin position="39"/>
        <end position="136"/>
    </location>
</feature>
<dbReference type="RefSeq" id="WP_274044353.1">
    <property type="nucleotide sequence ID" value="NZ_JANCPR020000006.1"/>
</dbReference>
<evidence type="ECO:0008006" key="5">
    <source>
        <dbReference type="Google" id="ProtNLM"/>
    </source>
</evidence>
<evidence type="ECO:0000313" key="3">
    <source>
        <dbReference type="EMBL" id="MDJ1131937.1"/>
    </source>
</evidence>
<feature type="compositionally biased region" description="Low complexity" evidence="1">
    <location>
        <begin position="31"/>
        <end position="45"/>
    </location>
</feature>
<proteinExistence type="predicted"/>
<sequence>MRQRLRRSLSVFLALVWGTLLLLAGAASGASGAGAAHAPVNATAASGSQQGGHARQTHSRQELRRTVAAQDATATAPHEVRPPAHPAHPPALLAAAHGAPPVLAGRAAVTPRQERAPPRPAHSPRAPRGPPSTPSS</sequence>
<dbReference type="EMBL" id="JANCPR020000006">
    <property type="protein sequence ID" value="MDJ1131937.1"/>
    <property type="molecule type" value="Genomic_DNA"/>
</dbReference>
<keyword evidence="2" id="KW-0732">Signal</keyword>
<evidence type="ECO:0000256" key="2">
    <source>
        <dbReference type="SAM" id="SignalP"/>
    </source>
</evidence>